<comment type="cofactor">
    <cofactor evidence="7 10">
        <name>Mg(2+)</name>
        <dbReference type="ChEBI" id="CHEBI:18420"/>
    </cofactor>
    <text evidence="7 10">Binds 1 Mg(2+) ion per subunit.</text>
</comment>
<comment type="similarity">
    <text evidence="2 7">Belongs to the PanB family.</text>
</comment>
<keyword evidence="7 10" id="KW-0460">Magnesium</keyword>
<evidence type="ECO:0000256" key="1">
    <source>
        <dbReference type="ARBA" id="ARBA00005033"/>
    </source>
</evidence>
<dbReference type="InterPro" id="IPR003700">
    <property type="entry name" value="Pantoate_hydroxy_MeTrfase"/>
</dbReference>
<sequence>MSDRPTVPQIRARKVRDGAEPLVMITAHDAPTARIADAGGVDMILVGDSLAMVALGYEDTLQVTIDDMVHHTAAVARARPEALVVGDLPWMSYHTGRHDAVRNAASLIRAGAQAVKLEGGAKRVSVIDAIVDAEIPVMGHLGLTPQSMHALGGFRVQAKSSDAAMALVEEAKALEHAGCFAIVLEAIPDVVANLVTESVNVPTIGIGAGSGTDGQVLVFGDLLGLDPARPPKFVRRYAQGFELLSGAVGEYVVDVRSGAFPSEAETYMRRRPPPTRWRSTAAVGSRRLAAPASRWGCGYRGARPSRLSPCSVMLTR</sequence>
<proteinExistence type="inferred from homology"/>
<keyword evidence="5 7" id="KW-0808">Transferase</keyword>
<protein>
    <recommendedName>
        <fullName evidence="7">3-methyl-2-oxobutanoate hydroxymethyltransferase</fullName>
        <ecNumber evidence="7">2.1.2.11</ecNumber>
    </recommendedName>
    <alternativeName>
        <fullName evidence="7">Ketopantoate hydroxymethyltransferase</fullName>
        <shortName evidence="7">KPHMT</shortName>
    </alternativeName>
</protein>
<dbReference type="Gene3D" id="3.20.20.60">
    <property type="entry name" value="Phosphoenolpyruvate-binding domains"/>
    <property type="match status" value="1"/>
</dbReference>
<evidence type="ECO:0000256" key="9">
    <source>
        <dbReference type="PIRSR" id="PIRSR000388-2"/>
    </source>
</evidence>
<dbReference type="HOGENOM" id="CLU_036645_1_0_11"/>
<evidence type="ECO:0000256" key="3">
    <source>
        <dbReference type="ARBA" id="ARBA00011424"/>
    </source>
</evidence>
<feature type="binding site" evidence="7 10">
    <location>
        <position position="118"/>
    </location>
    <ligand>
        <name>Mg(2+)</name>
        <dbReference type="ChEBI" id="CHEBI:18420"/>
    </ligand>
</feature>
<dbReference type="STRING" id="1229780.BN381_100144"/>
<dbReference type="CDD" id="cd06557">
    <property type="entry name" value="KPHMT-like"/>
    <property type="match status" value="1"/>
</dbReference>
<feature type="binding site" evidence="7 10">
    <location>
        <position position="87"/>
    </location>
    <ligand>
        <name>Mg(2+)</name>
        <dbReference type="ChEBI" id="CHEBI:18420"/>
    </ligand>
</feature>
<dbReference type="NCBIfam" id="NF001452">
    <property type="entry name" value="PRK00311.1"/>
    <property type="match status" value="1"/>
</dbReference>
<comment type="function">
    <text evidence="6 7">Catalyzes the reversible reaction in which hydroxymethyl group from 5,10-methylenetetrahydrofolate is transferred onto alpha-ketoisovalerate to form ketopantoate.</text>
</comment>
<dbReference type="AlphaFoldDB" id="R4Z0W7"/>
<evidence type="ECO:0000256" key="4">
    <source>
        <dbReference type="ARBA" id="ARBA00022655"/>
    </source>
</evidence>
<keyword evidence="11" id="KW-0489">Methyltransferase</keyword>
<dbReference type="HAMAP" id="MF_00156">
    <property type="entry name" value="PanB"/>
    <property type="match status" value="1"/>
</dbReference>
<dbReference type="PANTHER" id="PTHR20881:SF0">
    <property type="entry name" value="3-METHYL-2-OXOBUTANOATE HYDROXYMETHYLTRANSFERASE"/>
    <property type="match status" value="1"/>
</dbReference>
<evidence type="ECO:0000256" key="8">
    <source>
        <dbReference type="PIRSR" id="PIRSR000388-1"/>
    </source>
</evidence>
<evidence type="ECO:0000313" key="11">
    <source>
        <dbReference type="EMBL" id="CCM62257.1"/>
    </source>
</evidence>
<comment type="pathway">
    <text evidence="1 7">Cofactor biosynthesis; (R)-pantothenate biosynthesis; (R)-pantoate from 3-methyl-2-oxobutanoate: step 1/2.</text>
</comment>
<dbReference type="InterPro" id="IPR015813">
    <property type="entry name" value="Pyrv/PenolPyrv_kinase-like_dom"/>
</dbReference>
<comment type="subcellular location">
    <subcellularLocation>
        <location evidence="7">Cytoplasm</location>
    </subcellularLocation>
</comment>
<evidence type="ECO:0000313" key="12">
    <source>
        <dbReference type="Proteomes" id="UP000018291"/>
    </source>
</evidence>
<evidence type="ECO:0000256" key="7">
    <source>
        <dbReference type="HAMAP-Rule" id="MF_00156"/>
    </source>
</evidence>
<feature type="binding site" evidence="7 10">
    <location>
        <position position="48"/>
    </location>
    <ligand>
        <name>Mg(2+)</name>
        <dbReference type="ChEBI" id="CHEBI:18420"/>
    </ligand>
</feature>
<dbReference type="OrthoDB" id="9781789at2"/>
<keyword evidence="7 10" id="KW-0479">Metal-binding</keyword>
<dbReference type="Proteomes" id="UP000018291">
    <property type="component" value="Unassembled WGS sequence"/>
</dbReference>
<reference evidence="11 12" key="1">
    <citation type="journal article" date="2013" name="ISME J.">
        <title>Metabolic model for the filamentous 'Candidatus Microthrix parvicella' based on genomic and metagenomic analyses.</title>
        <authorList>
            <person name="Jon McIlroy S."/>
            <person name="Kristiansen R."/>
            <person name="Albertsen M."/>
            <person name="Michael Karst S."/>
            <person name="Rossetti S."/>
            <person name="Lund Nielsen J."/>
            <person name="Tandoi V."/>
            <person name="James Seviour R."/>
            <person name="Nielsen P.H."/>
        </authorList>
    </citation>
    <scope>NUCLEOTIDE SEQUENCE [LARGE SCALE GENOMIC DNA]</scope>
    <source>
        <strain evidence="11 12">RN1</strain>
    </source>
</reference>
<dbReference type="GO" id="GO:0000287">
    <property type="term" value="F:magnesium ion binding"/>
    <property type="evidence" value="ECO:0007669"/>
    <property type="project" value="TreeGrafter"/>
</dbReference>
<dbReference type="GO" id="GO:0003864">
    <property type="term" value="F:3-methyl-2-oxobutanoate hydroxymethyltransferase activity"/>
    <property type="evidence" value="ECO:0007669"/>
    <property type="project" value="UniProtKB-UniRule"/>
</dbReference>
<accession>R4Z0W7</accession>
<feature type="binding site" evidence="7 9">
    <location>
        <position position="116"/>
    </location>
    <ligand>
        <name>3-methyl-2-oxobutanoate</name>
        <dbReference type="ChEBI" id="CHEBI:11851"/>
    </ligand>
</feature>
<dbReference type="RefSeq" id="WP_012223479.1">
    <property type="nucleotide sequence ID" value="NZ_HG422565.1"/>
</dbReference>
<dbReference type="GO" id="GO:0005737">
    <property type="term" value="C:cytoplasm"/>
    <property type="evidence" value="ECO:0007669"/>
    <property type="project" value="UniProtKB-SubCell"/>
</dbReference>
<comment type="catalytic activity">
    <reaction evidence="7">
        <text>(6R)-5,10-methylene-5,6,7,8-tetrahydrofolate + 3-methyl-2-oxobutanoate + H2O = 2-dehydropantoate + (6S)-5,6,7,8-tetrahydrofolate</text>
        <dbReference type="Rhea" id="RHEA:11824"/>
        <dbReference type="ChEBI" id="CHEBI:11561"/>
        <dbReference type="ChEBI" id="CHEBI:11851"/>
        <dbReference type="ChEBI" id="CHEBI:15377"/>
        <dbReference type="ChEBI" id="CHEBI:15636"/>
        <dbReference type="ChEBI" id="CHEBI:57453"/>
        <dbReference type="EC" id="2.1.2.11"/>
    </reaction>
</comment>
<dbReference type="GO" id="GO:0008168">
    <property type="term" value="F:methyltransferase activity"/>
    <property type="evidence" value="ECO:0007669"/>
    <property type="project" value="UniProtKB-KW"/>
</dbReference>
<dbReference type="PANTHER" id="PTHR20881">
    <property type="entry name" value="3-METHYL-2-OXOBUTANOATE HYDROXYMETHYLTRANSFERASE"/>
    <property type="match status" value="1"/>
</dbReference>
<evidence type="ECO:0000256" key="2">
    <source>
        <dbReference type="ARBA" id="ARBA00008676"/>
    </source>
</evidence>
<comment type="caution">
    <text evidence="11">The sequence shown here is derived from an EMBL/GenBank/DDBJ whole genome shotgun (WGS) entry which is preliminary data.</text>
</comment>
<name>R4Z0W7_9ACTN</name>
<dbReference type="EC" id="2.1.2.11" evidence="7"/>
<comment type="subunit">
    <text evidence="3 7">Homodecamer; pentamer of dimers.</text>
</comment>
<dbReference type="Pfam" id="PF02548">
    <property type="entry name" value="Pantoate_transf"/>
    <property type="match status" value="1"/>
</dbReference>
<keyword evidence="12" id="KW-1185">Reference proteome</keyword>
<dbReference type="PIRSF" id="PIRSF000388">
    <property type="entry name" value="Pantoate_hydroxy_MeTrfase"/>
    <property type="match status" value="1"/>
</dbReference>
<keyword evidence="7" id="KW-0963">Cytoplasm</keyword>
<evidence type="ECO:0000256" key="5">
    <source>
        <dbReference type="ARBA" id="ARBA00022679"/>
    </source>
</evidence>
<evidence type="ECO:0000256" key="10">
    <source>
        <dbReference type="PIRSR" id="PIRSR000388-3"/>
    </source>
</evidence>
<dbReference type="eggNOG" id="COG0413">
    <property type="taxonomic scope" value="Bacteria"/>
</dbReference>
<dbReference type="NCBIfam" id="TIGR00222">
    <property type="entry name" value="panB"/>
    <property type="match status" value="1"/>
</dbReference>
<gene>
    <name evidence="7 11" type="primary">panB</name>
    <name evidence="11" type="ORF">BN381_100144</name>
</gene>
<dbReference type="GO" id="GO:0032259">
    <property type="term" value="P:methylation"/>
    <property type="evidence" value="ECO:0007669"/>
    <property type="project" value="UniProtKB-KW"/>
</dbReference>
<dbReference type="UniPathway" id="UPA00028">
    <property type="reaction ID" value="UER00003"/>
</dbReference>
<feature type="active site" description="Proton acceptor" evidence="7 8">
    <location>
        <position position="185"/>
    </location>
</feature>
<dbReference type="InterPro" id="IPR040442">
    <property type="entry name" value="Pyrv_kinase-like_dom_sf"/>
</dbReference>
<dbReference type="FunFam" id="3.20.20.60:FF:000003">
    <property type="entry name" value="3-methyl-2-oxobutanoate hydroxymethyltransferase"/>
    <property type="match status" value="1"/>
</dbReference>
<keyword evidence="4 7" id="KW-0566">Pantothenate biosynthesis</keyword>
<evidence type="ECO:0000256" key="6">
    <source>
        <dbReference type="ARBA" id="ARBA00056497"/>
    </source>
</evidence>
<feature type="binding site" evidence="7 9">
    <location>
        <position position="87"/>
    </location>
    <ligand>
        <name>3-methyl-2-oxobutanoate</name>
        <dbReference type="ChEBI" id="CHEBI:11851"/>
    </ligand>
</feature>
<organism evidence="11 12">
    <name type="scientific">Candidatus Neomicrothrix parvicella RN1</name>
    <dbReference type="NCBI Taxonomy" id="1229780"/>
    <lineage>
        <taxon>Bacteria</taxon>
        <taxon>Bacillati</taxon>
        <taxon>Actinomycetota</taxon>
        <taxon>Acidimicrobiia</taxon>
        <taxon>Acidimicrobiales</taxon>
        <taxon>Microthrixaceae</taxon>
        <taxon>Candidatus Neomicrothrix</taxon>
    </lineage>
</organism>
<dbReference type="SUPFAM" id="SSF51621">
    <property type="entry name" value="Phosphoenolpyruvate/pyruvate domain"/>
    <property type="match status" value="1"/>
</dbReference>
<dbReference type="EMBL" id="CANL01000002">
    <property type="protein sequence ID" value="CCM62257.1"/>
    <property type="molecule type" value="Genomic_DNA"/>
</dbReference>
<dbReference type="GO" id="GO:0015940">
    <property type="term" value="P:pantothenate biosynthetic process"/>
    <property type="evidence" value="ECO:0007669"/>
    <property type="project" value="UniProtKB-UniRule"/>
</dbReference>
<feature type="binding site" evidence="7 9">
    <location>
        <begin position="48"/>
        <end position="49"/>
    </location>
    <ligand>
        <name>3-methyl-2-oxobutanoate</name>
        <dbReference type="ChEBI" id="CHEBI:11851"/>
    </ligand>
</feature>